<evidence type="ECO:0000256" key="3">
    <source>
        <dbReference type="ARBA" id="ARBA00005712"/>
    </source>
</evidence>
<dbReference type="GO" id="GO:0045259">
    <property type="term" value="C:proton-transporting ATP synthase complex"/>
    <property type="evidence" value="ECO:0007669"/>
    <property type="project" value="UniProtKB-KW"/>
</dbReference>
<dbReference type="GO" id="GO:0016787">
    <property type="term" value="F:hydrolase activity"/>
    <property type="evidence" value="ECO:0007669"/>
    <property type="project" value="UniProtKB-KW"/>
</dbReference>
<keyword evidence="7" id="KW-0066">ATP synthesis</keyword>
<evidence type="ECO:0000256" key="2">
    <source>
        <dbReference type="ARBA" id="ARBA00004184"/>
    </source>
</evidence>
<comment type="subcellular location">
    <subcellularLocation>
        <location evidence="2">Endomembrane system</location>
        <topology evidence="2">Peripheral membrane protein</topology>
    </subcellularLocation>
</comment>
<name>A0A2I2M9W9_9FLAO</name>
<dbReference type="InterPro" id="IPR020546">
    <property type="entry name" value="ATP_synth_F1_dsu/esu_N"/>
</dbReference>
<dbReference type="GO" id="GO:0046933">
    <property type="term" value="F:proton-transporting ATP synthase activity, rotational mechanism"/>
    <property type="evidence" value="ECO:0007669"/>
    <property type="project" value="InterPro"/>
</dbReference>
<comment type="function">
    <text evidence="1">Produces ATP from ADP in the presence of a proton gradient across the membrane.</text>
</comment>
<feature type="domain" description="ATP synthase F1 complex delta/epsilon subunit N-terminal" evidence="8">
    <location>
        <begin position="1"/>
        <end position="56"/>
    </location>
</feature>
<dbReference type="RefSeq" id="WP_058884159.1">
    <property type="nucleotide sequence ID" value="NZ_JAFMUG010000012.1"/>
</dbReference>
<keyword evidence="4" id="KW-0813">Transport</keyword>
<dbReference type="Gene3D" id="2.60.15.10">
    <property type="entry name" value="F0F1 ATP synthase delta/epsilon subunit, N-terminal"/>
    <property type="match status" value="1"/>
</dbReference>
<keyword evidence="9" id="KW-0378">Hydrolase</keyword>
<dbReference type="InterPro" id="IPR036771">
    <property type="entry name" value="ATPsynth_dsu/esu_N"/>
</dbReference>
<evidence type="ECO:0000256" key="6">
    <source>
        <dbReference type="ARBA" id="ARBA00023136"/>
    </source>
</evidence>
<proteinExistence type="inferred from homology"/>
<keyword evidence="5" id="KW-0406">Ion transport</keyword>
<evidence type="ECO:0000313" key="10">
    <source>
        <dbReference type="Proteomes" id="UP000490060"/>
    </source>
</evidence>
<gene>
    <name evidence="9" type="primary">atpC</name>
    <name evidence="9" type="ORF">TNO010_310200</name>
</gene>
<reference evidence="9 10" key="1">
    <citation type="submission" date="2017-11" db="EMBL/GenBank/DDBJ databases">
        <authorList>
            <person name="Duchaud E."/>
        </authorList>
    </citation>
    <scope>NUCLEOTIDE SEQUENCE [LARGE SCALE GENOMIC DNA]</scope>
    <source>
        <strain evidence="9 10">TNO010</strain>
    </source>
</reference>
<dbReference type="EC" id="3.6.3.14" evidence="9"/>
<evidence type="ECO:0000256" key="1">
    <source>
        <dbReference type="ARBA" id="ARBA00003543"/>
    </source>
</evidence>
<evidence type="ECO:0000313" key="9">
    <source>
        <dbReference type="EMBL" id="SOU89343.1"/>
    </source>
</evidence>
<evidence type="ECO:0000256" key="7">
    <source>
        <dbReference type="ARBA" id="ARBA00023196"/>
    </source>
</evidence>
<dbReference type="GO" id="GO:0012505">
    <property type="term" value="C:endomembrane system"/>
    <property type="evidence" value="ECO:0007669"/>
    <property type="project" value="UniProtKB-SubCell"/>
</dbReference>
<accession>A0A2I2M9W9</accession>
<evidence type="ECO:0000256" key="4">
    <source>
        <dbReference type="ARBA" id="ARBA00022448"/>
    </source>
</evidence>
<dbReference type="Proteomes" id="UP000490060">
    <property type="component" value="Unassembled WGS sequence"/>
</dbReference>
<keyword evidence="6" id="KW-0472">Membrane</keyword>
<keyword evidence="7" id="KW-0139">CF(1)</keyword>
<evidence type="ECO:0000256" key="5">
    <source>
        <dbReference type="ARBA" id="ARBA00023065"/>
    </source>
</evidence>
<dbReference type="GeneID" id="86819665"/>
<dbReference type="CDD" id="cd12152">
    <property type="entry name" value="F1-ATPase_delta"/>
    <property type="match status" value="1"/>
</dbReference>
<dbReference type="InterPro" id="IPR001469">
    <property type="entry name" value="ATP_synth_F1_dsu/esu"/>
</dbReference>
<comment type="similarity">
    <text evidence="3">Belongs to the ATPase epsilon chain family.</text>
</comment>
<organism evidence="9 10">
    <name type="scientific">Tenacibaculum finnmarkense genomovar ulcerans</name>
    <dbReference type="NCBI Taxonomy" id="2781388"/>
    <lineage>
        <taxon>Bacteria</taxon>
        <taxon>Pseudomonadati</taxon>
        <taxon>Bacteroidota</taxon>
        <taxon>Flavobacteriia</taxon>
        <taxon>Flavobacteriales</taxon>
        <taxon>Flavobacteriaceae</taxon>
        <taxon>Tenacibaculum</taxon>
        <taxon>Tenacibaculum finnmarkense</taxon>
    </lineage>
</organism>
<dbReference type="Pfam" id="PF02823">
    <property type="entry name" value="ATP-synt_DE_N"/>
    <property type="match status" value="1"/>
</dbReference>
<dbReference type="EMBL" id="OENE01000025">
    <property type="protein sequence ID" value="SOU89343.1"/>
    <property type="molecule type" value="Genomic_DNA"/>
</dbReference>
<sequence length="97" mass="10564">MFLEIVTPEAILFSSEVDAVSVPGINGEFQMLNNHAAVVSILTKGTVKIHVHTQNHLVFDDLHASIVSLPEDDKVLTLSIKSGTLEMKDNKVIILAD</sequence>
<dbReference type="SUPFAM" id="SSF51344">
    <property type="entry name" value="Epsilon subunit of F1F0-ATP synthase N-terminal domain"/>
    <property type="match status" value="1"/>
</dbReference>
<evidence type="ECO:0000259" key="8">
    <source>
        <dbReference type="Pfam" id="PF02823"/>
    </source>
</evidence>
<dbReference type="AlphaFoldDB" id="A0A2I2M9W9"/>
<protein>
    <submittedName>
        <fullName evidence="9">ATP synthase epsilon subunit</fullName>
        <ecNumber evidence="9">3.6.3.14</ecNumber>
    </submittedName>
</protein>